<accession>A0A8J5RIW0</accession>
<dbReference type="Proteomes" id="UP000729402">
    <property type="component" value="Unassembled WGS sequence"/>
</dbReference>
<sequence length="126" mass="14031">MGESGFSSGHASRYWTRPPDTRPLRLRARGAPRMAWREVRNVGRKRFPGGRTYAADTFQFRPPRCAVPSHLLPAPPGFHFLLPIEVLLVNPFISFDESACNTRCSALVGEGEEEMPPIREGIIAIG</sequence>
<keyword evidence="2" id="KW-1185">Reference proteome</keyword>
<evidence type="ECO:0000313" key="2">
    <source>
        <dbReference type="Proteomes" id="UP000729402"/>
    </source>
</evidence>
<reference evidence="1" key="2">
    <citation type="submission" date="2021-02" db="EMBL/GenBank/DDBJ databases">
        <authorList>
            <person name="Kimball J.A."/>
            <person name="Haas M.W."/>
            <person name="Macchietto M."/>
            <person name="Kono T."/>
            <person name="Duquette J."/>
            <person name="Shao M."/>
        </authorList>
    </citation>
    <scope>NUCLEOTIDE SEQUENCE</scope>
    <source>
        <tissue evidence="1">Fresh leaf tissue</tissue>
    </source>
</reference>
<name>A0A8J5RIW0_ZIZPA</name>
<proteinExistence type="predicted"/>
<dbReference type="EMBL" id="JAAALK010000288">
    <property type="protein sequence ID" value="KAG8054296.1"/>
    <property type="molecule type" value="Genomic_DNA"/>
</dbReference>
<organism evidence="1 2">
    <name type="scientific">Zizania palustris</name>
    <name type="common">Northern wild rice</name>
    <dbReference type="NCBI Taxonomy" id="103762"/>
    <lineage>
        <taxon>Eukaryota</taxon>
        <taxon>Viridiplantae</taxon>
        <taxon>Streptophyta</taxon>
        <taxon>Embryophyta</taxon>
        <taxon>Tracheophyta</taxon>
        <taxon>Spermatophyta</taxon>
        <taxon>Magnoliopsida</taxon>
        <taxon>Liliopsida</taxon>
        <taxon>Poales</taxon>
        <taxon>Poaceae</taxon>
        <taxon>BOP clade</taxon>
        <taxon>Oryzoideae</taxon>
        <taxon>Oryzeae</taxon>
        <taxon>Zizaniinae</taxon>
        <taxon>Zizania</taxon>
    </lineage>
</organism>
<gene>
    <name evidence="1" type="ORF">GUJ93_ZPchr0001g29687</name>
</gene>
<evidence type="ECO:0000313" key="1">
    <source>
        <dbReference type="EMBL" id="KAG8054296.1"/>
    </source>
</evidence>
<comment type="caution">
    <text evidence="1">The sequence shown here is derived from an EMBL/GenBank/DDBJ whole genome shotgun (WGS) entry which is preliminary data.</text>
</comment>
<protein>
    <submittedName>
        <fullName evidence="1">Uncharacterized protein</fullName>
    </submittedName>
</protein>
<dbReference type="AlphaFoldDB" id="A0A8J5RIW0"/>
<reference evidence="1" key="1">
    <citation type="journal article" date="2021" name="bioRxiv">
        <title>Whole Genome Assembly and Annotation of Northern Wild Rice, Zizania palustris L., Supports a Whole Genome Duplication in the Zizania Genus.</title>
        <authorList>
            <person name="Haas M."/>
            <person name="Kono T."/>
            <person name="Macchietto M."/>
            <person name="Millas R."/>
            <person name="McGilp L."/>
            <person name="Shao M."/>
            <person name="Duquette J."/>
            <person name="Hirsch C.N."/>
            <person name="Kimball J."/>
        </authorList>
    </citation>
    <scope>NUCLEOTIDE SEQUENCE</scope>
    <source>
        <tissue evidence="1">Fresh leaf tissue</tissue>
    </source>
</reference>